<dbReference type="Proteomes" id="UP000257014">
    <property type="component" value="Unassembled WGS sequence"/>
</dbReference>
<accession>A0A3E0K019</accession>
<dbReference type="EMBL" id="QEWE01000030">
    <property type="protein sequence ID" value="REJ25856.1"/>
    <property type="molecule type" value="Genomic_DNA"/>
</dbReference>
<feature type="compositionally biased region" description="Basic and acidic residues" evidence="1">
    <location>
        <begin position="1"/>
        <end position="11"/>
    </location>
</feature>
<reference evidence="2 3" key="1">
    <citation type="submission" date="2018-03" db="EMBL/GenBank/DDBJ databases">
        <authorList>
            <person name="Keele B.F."/>
        </authorList>
    </citation>
    <scope>NUCLEOTIDE SEQUENCE [LARGE SCALE GENOMIC DNA]</scope>
    <source>
        <strain evidence="2">ZCTH4_d</strain>
    </source>
</reference>
<feature type="compositionally biased region" description="Basic and acidic residues" evidence="1">
    <location>
        <begin position="31"/>
        <end position="43"/>
    </location>
</feature>
<evidence type="ECO:0000256" key="1">
    <source>
        <dbReference type="SAM" id="MobiDB-lite"/>
    </source>
</evidence>
<feature type="region of interest" description="Disordered" evidence="1">
    <location>
        <begin position="1"/>
        <end position="69"/>
    </location>
</feature>
<protein>
    <submittedName>
        <fullName evidence="2">Uncharacterized protein</fullName>
    </submittedName>
</protein>
<feature type="compositionally biased region" description="Basic and acidic residues" evidence="1">
    <location>
        <begin position="53"/>
        <end position="69"/>
    </location>
</feature>
<gene>
    <name evidence="2" type="ORF">C6P37_14565</name>
</gene>
<organism evidence="2 3">
    <name type="scientific">Caldibacillus debilis</name>
    <dbReference type="NCBI Taxonomy" id="301148"/>
    <lineage>
        <taxon>Bacteria</taxon>
        <taxon>Bacillati</taxon>
        <taxon>Bacillota</taxon>
        <taxon>Bacilli</taxon>
        <taxon>Bacillales</taxon>
        <taxon>Bacillaceae</taxon>
        <taxon>Caldibacillus</taxon>
    </lineage>
</organism>
<name>A0A3E0K019_9BACI</name>
<evidence type="ECO:0000313" key="3">
    <source>
        <dbReference type="Proteomes" id="UP000257014"/>
    </source>
</evidence>
<evidence type="ECO:0000313" key="2">
    <source>
        <dbReference type="EMBL" id="REJ25856.1"/>
    </source>
</evidence>
<dbReference type="AlphaFoldDB" id="A0A3E0K019"/>
<comment type="caution">
    <text evidence="2">The sequence shown here is derived from an EMBL/GenBank/DDBJ whole genome shotgun (WGS) entry which is preliminary data.</text>
</comment>
<feature type="compositionally biased region" description="Basic residues" evidence="1">
    <location>
        <begin position="12"/>
        <end position="25"/>
    </location>
</feature>
<proteinExistence type="predicted"/>
<sequence>MNDRSRTAEKRMQKKQVRQRTRRSFVLKQQRFKDKKTDDDPYGQKKHFYHPIPAHDQKDGKGDDKNDGKINLDAKVDFNFFHNSDK</sequence>